<evidence type="ECO:0000313" key="1">
    <source>
        <dbReference type="EMBL" id="KKL47866.1"/>
    </source>
</evidence>
<gene>
    <name evidence="1" type="ORF">LCGC14_2331240</name>
</gene>
<sequence length="136" mass="15498">MAEIEKETERNEEEIVAQANIKVRFGGDEYEFPPLVIRESREWRHKVITLLAPLPGNVAKLKMDNAEEFDKSLRQMLVTDPDEVINLFYEYAKSLDKEEIEGKGTDAEMAAAFQEVVKVAFPLAESLPKVMARLAQ</sequence>
<comment type="caution">
    <text evidence="1">The sequence shown here is derived from an EMBL/GenBank/DDBJ whole genome shotgun (WGS) entry which is preliminary data.</text>
</comment>
<organism evidence="1">
    <name type="scientific">marine sediment metagenome</name>
    <dbReference type="NCBI Taxonomy" id="412755"/>
    <lineage>
        <taxon>unclassified sequences</taxon>
        <taxon>metagenomes</taxon>
        <taxon>ecological metagenomes</taxon>
    </lineage>
</organism>
<protein>
    <submittedName>
        <fullName evidence="1">Uncharacterized protein</fullName>
    </submittedName>
</protein>
<dbReference type="EMBL" id="LAZR01033516">
    <property type="protein sequence ID" value="KKL47866.1"/>
    <property type="molecule type" value="Genomic_DNA"/>
</dbReference>
<name>A0A0F9D291_9ZZZZ</name>
<reference evidence="1" key="1">
    <citation type="journal article" date="2015" name="Nature">
        <title>Complex archaea that bridge the gap between prokaryotes and eukaryotes.</title>
        <authorList>
            <person name="Spang A."/>
            <person name="Saw J.H."/>
            <person name="Jorgensen S.L."/>
            <person name="Zaremba-Niedzwiedzka K."/>
            <person name="Martijn J."/>
            <person name="Lind A.E."/>
            <person name="van Eijk R."/>
            <person name="Schleper C."/>
            <person name="Guy L."/>
            <person name="Ettema T.J."/>
        </authorList>
    </citation>
    <scope>NUCLEOTIDE SEQUENCE</scope>
</reference>
<proteinExistence type="predicted"/>
<accession>A0A0F9D291</accession>
<dbReference type="AlphaFoldDB" id="A0A0F9D291"/>